<sequence>MTVRRKNVKKNMPYILIAGIAFGSDFWIKRHMDRKYARYVVHPGRRNKILIEKYYNRGAALNFLAKKPRVMRALHTVIMFFVGILYYFLLRMPGHRLSKTGASLLVGGGLNNLLDRYTKGYVVDYVKFNFGPKWLRGIIFNISDFCIFIGAFLSVVGSEVSS</sequence>
<dbReference type="EMBL" id="QSFP01000001">
    <property type="protein sequence ID" value="RHA70279.1"/>
    <property type="molecule type" value="Genomic_DNA"/>
</dbReference>
<proteinExistence type="inferred from homology"/>
<evidence type="ECO:0000313" key="13">
    <source>
        <dbReference type="EMBL" id="RHC12161.1"/>
    </source>
</evidence>
<evidence type="ECO:0000256" key="2">
    <source>
        <dbReference type="ARBA" id="ARBA00022475"/>
    </source>
</evidence>
<dbReference type="EMBL" id="QRID01000005">
    <property type="protein sequence ID" value="RHG29187.1"/>
    <property type="molecule type" value="Genomic_DNA"/>
</dbReference>
<protein>
    <submittedName>
        <fullName evidence="11">Signal peptidase II</fullName>
    </submittedName>
</protein>
<keyword evidence="3" id="KW-0645">Protease</keyword>
<dbReference type="GO" id="GO:0016020">
    <property type="term" value="C:membrane"/>
    <property type="evidence" value="ECO:0007669"/>
    <property type="project" value="InterPro"/>
</dbReference>
<dbReference type="Proteomes" id="UP000479531">
    <property type="component" value="Unassembled WGS sequence"/>
</dbReference>
<dbReference type="PRINTS" id="PR00781">
    <property type="entry name" value="LIPOSIGPTASE"/>
</dbReference>
<dbReference type="Pfam" id="PF01252">
    <property type="entry name" value="Peptidase_A8"/>
    <property type="match status" value="1"/>
</dbReference>
<dbReference type="Proteomes" id="UP000284051">
    <property type="component" value="Unassembled WGS sequence"/>
</dbReference>
<organism evidence="11 18">
    <name type="scientific">Roseburia intestinalis</name>
    <dbReference type="NCBI Taxonomy" id="166486"/>
    <lineage>
        <taxon>Bacteria</taxon>
        <taxon>Bacillati</taxon>
        <taxon>Bacillota</taxon>
        <taxon>Clostridia</taxon>
        <taxon>Lachnospirales</taxon>
        <taxon>Lachnospiraceae</taxon>
        <taxon>Roseburia</taxon>
    </lineage>
</organism>
<dbReference type="PANTHER" id="PTHR33695">
    <property type="entry name" value="LIPOPROTEIN SIGNAL PEPTIDASE"/>
    <property type="match status" value="1"/>
</dbReference>
<evidence type="ECO:0000313" key="11">
    <source>
        <dbReference type="EMBL" id="MVQ45858.1"/>
    </source>
</evidence>
<accession>A0A1Q6S9R3</accession>
<dbReference type="PANTHER" id="PTHR33695:SF1">
    <property type="entry name" value="LIPOPROTEIN SIGNAL PEPTIDASE"/>
    <property type="match status" value="1"/>
</dbReference>
<dbReference type="GO" id="GO:0006508">
    <property type="term" value="P:proteolysis"/>
    <property type="evidence" value="ECO:0007669"/>
    <property type="project" value="UniProtKB-KW"/>
</dbReference>
<comment type="caution">
    <text evidence="11">The sequence shown here is derived from an EMBL/GenBank/DDBJ whole genome shotgun (WGS) entry which is preliminary data.</text>
</comment>
<evidence type="ECO:0000256" key="9">
    <source>
        <dbReference type="RuleBase" id="RU004181"/>
    </source>
</evidence>
<evidence type="ECO:0000256" key="3">
    <source>
        <dbReference type="ARBA" id="ARBA00022670"/>
    </source>
</evidence>
<evidence type="ECO:0000256" key="10">
    <source>
        <dbReference type="SAM" id="Phobius"/>
    </source>
</evidence>
<reference evidence="11 18" key="2">
    <citation type="submission" date="2019-10" db="EMBL/GenBank/DDBJ databases">
        <title>Roseburia spp. ameliorate alcoholic fatty liver via restoration of gut barrier function.</title>
        <authorList>
            <person name="Seo B."/>
            <person name="Ko G."/>
        </authorList>
    </citation>
    <scope>NUCLEOTIDE SEQUENCE [LARGE SCALE GENOMIC DNA]</scope>
    <source>
        <strain evidence="11 18">SNUG30017</strain>
    </source>
</reference>
<evidence type="ECO:0000256" key="7">
    <source>
        <dbReference type="ARBA" id="ARBA00022989"/>
    </source>
</evidence>
<evidence type="ECO:0000256" key="1">
    <source>
        <dbReference type="ARBA" id="ARBA00006139"/>
    </source>
</evidence>
<keyword evidence="6" id="KW-0378">Hydrolase</keyword>
<dbReference type="EMBL" id="WGGT01000009">
    <property type="protein sequence ID" value="MVQ45858.1"/>
    <property type="molecule type" value="Genomic_DNA"/>
</dbReference>
<evidence type="ECO:0000256" key="5">
    <source>
        <dbReference type="ARBA" id="ARBA00022750"/>
    </source>
</evidence>
<dbReference type="Proteomes" id="UP000284465">
    <property type="component" value="Unassembled WGS sequence"/>
</dbReference>
<keyword evidence="8 10" id="KW-0472">Membrane</keyword>
<evidence type="ECO:0000313" key="12">
    <source>
        <dbReference type="EMBL" id="RHA70279.1"/>
    </source>
</evidence>
<keyword evidence="2" id="KW-1003">Cell membrane</keyword>
<evidence type="ECO:0000313" key="16">
    <source>
        <dbReference type="Proteomes" id="UP000284051"/>
    </source>
</evidence>
<keyword evidence="7 10" id="KW-1133">Transmembrane helix</keyword>
<evidence type="ECO:0000313" key="15">
    <source>
        <dbReference type="Proteomes" id="UP000283513"/>
    </source>
</evidence>
<keyword evidence="4 10" id="KW-0812">Transmembrane</keyword>
<name>A0A1Q6S9R3_9FIRM</name>
<feature type="transmembrane region" description="Helical" evidence="10">
    <location>
        <begin position="70"/>
        <end position="89"/>
    </location>
</feature>
<evidence type="ECO:0000313" key="14">
    <source>
        <dbReference type="EMBL" id="RHG29187.1"/>
    </source>
</evidence>
<evidence type="ECO:0000256" key="8">
    <source>
        <dbReference type="ARBA" id="ARBA00023136"/>
    </source>
</evidence>
<gene>
    <name evidence="14" type="ORF">DW264_06180</name>
    <name evidence="13" type="ORF">DW856_19270</name>
    <name evidence="12" type="ORF">DW927_01095</name>
    <name evidence="11" type="ORF">GCK47_09090</name>
</gene>
<dbReference type="GO" id="GO:0004190">
    <property type="term" value="F:aspartic-type endopeptidase activity"/>
    <property type="evidence" value="ECO:0007669"/>
    <property type="project" value="UniProtKB-KW"/>
</dbReference>
<evidence type="ECO:0000313" key="18">
    <source>
        <dbReference type="Proteomes" id="UP000479531"/>
    </source>
</evidence>
<evidence type="ECO:0000256" key="6">
    <source>
        <dbReference type="ARBA" id="ARBA00022801"/>
    </source>
</evidence>
<comment type="similarity">
    <text evidence="1 9">Belongs to the peptidase A8 family.</text>
</comment>
<dbReference type="EMBL" id="QSHO01000030">
    <property type="protein sequence ID" value="RHC12161.1"/>
    <property type="molecule type" value="Genomic_DNA"/>
</dbReference>
<dbReference type="Proteomes" id="UP000283513">
    <property type="component" value="Unassembled WGS sequence"/>
</dbReference>
<evidence type="ECO:0000256" key="4">
    <source>
        <dbReference type="ARBA" id="ARBA00022692"/>
    </source>
</evidence>
<dbReference type="AlphaFoldDB" id="A0A1Q6S9R3"/>
<dbReference type="InterPro" id="IPR001872">
    <property type="entry name" value="Peptidase_A8"/>
</dbReference>
<evidence type="ECO:0000313" key="17">
    <source>
        <dbReference type="Proteomes" id="UP000284465"/>
    </source>
</evidence>
<reference evidence="15 16" key="1">
    <citation type="submission" date="2018-08" db="EMBL/GenBank/DDBJ databases">
        <title>A genome reference for cultivated species of the human gut microbiota.</title>
        <authorList>
            <person name="Zou Y."/>
            <person name="Xue W."/>
            <person name="Luo G."/>
        </authorList>
    </citation>
    <scope>NUCLEOTIDE SEQUENCE [LARGE SCALE GENOMIC DNA]</scope>
    <source>
        <strain evidence="14 16">AM22-21LB</strain>
        <strain evidence="13 15">AM37-1AC</strain>
        <strain evidence="12 17">AM43-11</strain>
    </source>
</reference>
<keyword evidence="5" id="KW-0064">Aspartyl protease</keyword>
<feature type="transmembrane region" description="Helical" evidence="10">
    <location>
        <begin position="134"/>
        <end position="156"/>
    </location>
</feature>